<dbReference type="PANTHER" id="PTHR13572:SF4">
    <property type="entry name" value="RE57134P"/>
    <property type="match status" value="1"/>
</dbReference>
<dbReference type="RefSeq" id="WP_007757265.1">
    <property type="nucleotide sequence ID" value="NZ_CABIXA010000003.1"/>
</dbReference>
<evidence type="ECO:0000313" key="10">
    <source>
        <dbReference type="EMBL" id="KAA5258657.1"/>
    </source>
</evidence>
<evidence type="ECO:0000256" key="4">
    <source>
        <dbReference type="ARBA" id="ARBA00022968"/>
    </source>
</evidence>
<dbReference type="GO" id="GO:0004559">
    <property type="term" value="F:alpha-mannosidase activity"/>
    <property type="evidence" value="ECO:0007669"/>
    <property type="project" value="TreeGrafter"/>
</dbReference>
<evidence type="ECO:0000256" key="5">
    <source>
        <dbReference type="ARBA" id="ARBA00022989"/>
    </source>
</evidence>
<name>A0A173Z0Y2_9BACE</name>
<dbReference type="AlphaFoldDB" id="A0A173Z0Y2"/>
<gene>
    <name evidence="8" type="ORF">ERS852397_00688</name>
    <name evidence="10" type="ORF">F2Z09_06580</name>
    <name evidence="9" type="ORF">F2Z22_07515</name>
</gene>
<reference evidence="12 13" key="2">
    <citation type="journal article" date="2019" name="Nat. Med.">
        <title>A library of human gut bacterial isolates paired with longitudinal multiomics data enables mechanistic microbiome research.</title>
        <authorList>
            <person name="Poyet M."/>
            <person name="Groussin M."/>
            <person name="Gibbons S.M."/>
            <person name="Avila-Pacheco J."/>
            <person name="Jiang X."/>
            <person name="Kearney S.M."/>
            <person name="Perrotta A.R."/>
            <person name="Berdy B."/>
            <person name="Zhao S."/>
            <person name="Lieberman T.D."/>
            <person name="Swanson P.K."/>
            <person name="Smith M."/>
            <person name="Roesemann S."/>
            <person name="Alexander J.E."/>
            <person name="Rich S.A."/>
            <person name="Livny J."/>
            <person name="Vlamakis H."/>
            <person name="Clish C."/>
            <person name="Bullock K."/>
            <person name="Deik A."/>
            <person name="Scott J."/>
            <person name="Pierce K.A."/>
            <person name="Xavier R.J."/>
            <person name="Alm E.J."/>
        </authorList>
    </citation>
    <scope>NUCLEOTIDE SEQUENCE [LARGE SCALE GENOMIC DNA]</scope>
    <source>
        <strain evidence="10 13">BIOML-A2</strain>
        <strain evidence="9 12">BIOML-A6</strain>
    </source>
</reference>
<evidence type="ECO:0000313" key="9">
    <source>
        <dbReference type="EMBL" id="KAA5230971.1"/>
    </source>
</evidence>
<dbReference type="EMBL" id="VWAK01000008">
    <property type="protein sequence ID" value="KAA5230971.1"/>
    <property type="molecule type" value="Genomic_DNA"/>
</dbReference>
<keyword evidence="13" id="KW-1185">Reference proteome</keyword>
<dbReference type="GeneID" id="92987060"/>
<keyword evidence="2" id="KW-0812">Transmembrane</keyword>
<dbReference type="EMBL" id="CYZH01000003">
    <property type="protein sequence ID" value="CUN70121.1"/>
    <property type="molecule type" value="Genomic_DNA"/>
</dbReference>
<evidence type="ECO:0000313" key="11">
    <source>
        <dbReference type="Proteomes" id="UP000095517"/>
    </source>
</evidence>
<evidence type="ECO:0000313" key="8">
    <source>
        <dbReference type="EMBL" id="CUN70121.1"/>
    </source>
</evidence>
<reference evidence="8 11" key="1">
    <citation type="submission" date="2015-09" db="EMBL/GenBank/DDBJ databases">
        <authorList>
            <consortium name="Pathogen Informatics"/>
        </authorList>
    </citation>
    <scope>NUCLEOTIDE SEQUENCE [LARGE SCALE GENOMIC DNA]</scope>
    <source>
        <strain evidence="8 11">2789STDY5608840</strain>
    </source>
</reference>
<dbReference type="InterPro" id="IPR026071">
    <property type="entry name" value="Glyco_Hydrolase_99"/>
</dbReference>
<dbReference type="CDD" id="cd11574">
    <property type="entry name" value="GH99"/>
    <property type="match status" value="1"/>
</dbReference>
<evidence type="ECO:0000313" key="12">
    <source>
        <dbReference type="Proteomes" id="UP000421791"/>
    </source>
</evidence>
<dbReference type="Pfam" id="PF16317">
    <property type="entry name" value="Glyco_hydro_99"/>
    <property type="match status" value="1"/>
</dbReference>
<dbReference type="Proteomes" id="UP000421791">
    <property type="component" value="Unassembled WGS sequence"/>
</dbReference>
<sequence length="387" mass="44347">MMQRLFFMMIFFLSLSLESCSKEDDNNPSNSENNGGNNNLGTELDYDTFCFYYDWYGSEAIDGQYKHWAHAIAPDPNGGSGQNPGTIPGTQESIASNFYPQLGRYSSSDPNILAKHMDMFVMARTGVLALTWWNEQDETEAKRIGLILDAADKKKIKVCFHLEPYPSRNVQNLRENIVKLITRYGNHPAFYRKDGKPLFFIYDSYLIEPSEWEKLLSPGGSITIRNTAYDALMIGLWTSSPTVQRPFILNAHFDGFYTYFAATGFTYGSTPTNWVSMQKWAKENGKIFIPSVGPGYIDTRIRPWNGSVIRNRTDGQYYDAMYRKAIEAGVSAISITSFNEWHEGSQIEPAVPYTSSEFTYLDYENREPDYYLTRTAYWVGKFRESKQ</sequence>
<keyword evidence="6" id="KW-0333">Golgi apparatus</keyword>
<evidence type="ECO:0000256" key="6">
    <source>
        <dbReference type="ARBA" id="ARBA00023034"/>
    </source>
</evidence>
<evidence type="ECO:0000256" key="1">
    <source>
        <dbReference type="ARBA" id="ARBA00004323"/>
    </source>
</evidence>
<protein>
    <submittedName>
        <fullName evidence="9">Alpha-mannosidase</fullName>
    </submittedName>
    <submittedName>
        <fullName evidence="8">Glycosyl hydrolase family 71</fullName>
    </submittedName>
</protein>
<evidence type="ECO:0000256" key="7">
    <source>
        <dbReference type="ARBA" id="ARBA00023136"/>
    </source>
</evidence>
<dbReference type="Proteomes" id="UP000440198">
    <property type="component" value="Unassembled WGS sequence"/>
</dbReference>
<dbReference type="Gene3D" id="3.20.20.80">
    <property type="entry name" value="Glycosidases"/>
    <property type="match status" value="1"/>
</dbReference>
<evidence type="ECO:0000256" key="2">
    <source>
        <dbReference type="ARBA" id="ARBA00022692"/>
    </source>
</evidence>
<keyword evidence="4" id="KW-0735">Signal-anchor</keyword>
<keyword evidence="5" id="KW-1133">Transmembrane helix</keyword>
<dbReference type="Proteomes" id="UP000095517">
    <property type="component" value="Unassembled WGS sequence"/>
</dbReference>
<dbReference type="EMBL" id="VWAG01000008">
    <property type="protein sequence ID" value="KAA5258657.1"/>
    <property type="molecule type" value="Genomic_DNA"/>
</dbReference>
<proteinExistence type="predicted"/>
<dbReference type="PANTHER" id="PTHR13572">
    <property type="entry name" value="ENDO-ALPHA-1,2-MANNOSIDASE"/>
    <property type="match status" value="1"/>
</dbReference>
<organism evidence="8 11">
    <name type="scientific">Bacteroides finegoldii</name>
    <dbReference type="NCBI Taxonomy" id="338188"/>
    <lineage>
        <taxon>Bacteria</taxon>
        <taxon>Pseudomonadati</taxon>
        <taxon>Bacteroidota</taxon>
        <taxon>Bacteroidia</taxon>
        <taxon>Bacteroidales</taxon>
        <taxon>Bacteroidaceae</taxon>
        <taxon>Bacteroides</taxon>
    </lineage>
</organism>
<evidence type="ECO:0000256" key="3">
    <source>
        <dbReference type="ARBA" id="ARBA00022801"/>
    </source>
</evidence>
<evidence type="ECO:0000313" key="13">
    <source>
        <dbReference type="Proteomes" id="UP000440198"/>
    </source>
</evidence>
<keyword evidence="7" id="KW-0472">Membrane</keyword>
<accession>A0A173Z0Y2</accession>
<dbReference type="STRING" id="338188.ERS852397_00688"/>
<comment type="subcellular location">
    <subcellularLocation>
        <location evidence="1">Golgi apparatus membrane</location>
        <topology evidence="1">Single-pass type II membrane protein</topology>
    </subcellularLocation>
</comment>
<keyword evidence="3 8" id="KW-0378">Hydrolase</keyword>